<dbReference type="RefSeq" id="WP_242165549.1">
    <property type="nucleotide sequence ID" value="NZ_JAJMLW010000003.1"/>
</dbReference>
<feature type="compositionally biased region" description="Low complexity" evidence="1">
    <location>
        <begin position="76"/>
        <end position="108"/>
    </location>
</feature>
<evidence type="ECO:0000256" key="2">
    <source>
        <dbReference type="SAM" id="Phobius"/>
    </source>
</evidence>
<keyword evidence="4" id="KW-1185">Reference proteome</keyword>
<dbReference type="EMBL" id="JAJMLW010000003">
    <property type="protein sequence ID" value="MCI2242361.1"/>
    <property type="molecule type" value="Genomic_DNA"/>
</dbReference>
<sequence length="190" mass="18367">MVKPMGKHNEASMSAQAAAWSPARKAVAVVAALALAQALLGSPAFGAGDAADPGDAGPVAEEQAATADGQEREGEAAPAADPAATPAAPTAPAAGAGAQGAAPATPAPLVTDAGTEVIDENETPLVAPREESLDDAPVPLAALPSDVAGANAGEQGARPWPAAPFLAAAAVLAAVVAVILIRARRKAAEE</sequence>
<keyword evidence="2" id="KW-1133">Transmembrane helix</keyword>
<evidence type="ECO:0000256" key="1">
    <source>
        <dbReference type="SAM" id="MobiDB-lite"/>
    </source>
</evidence>
<gene>
    <name evidence="3" type="ORF">LPT13_08365</name>
</gene>
<keyword evidence="2" id="KW-0812">Transmembrane</keyword>
<feature type="transmembrane region" description="Helical" evidence="2">
    <location>
        <begin position="162"/>
        <end position="181"/>
    </location>
</feature>
<reference evidence="3" key="1">
    <citation type="submission" date="2021-11" db="EMBL/GenBank/DDBJ databases">
        <title>A Novel Adlercreutzia Species, isolated from a Allomyrina dichotoma larva feces.</title>
        <authorList>
            <person name="Suh M.K."/>
        </authorList>
    </citation>
    <scope>NUCLEOTIDE SEQUENCE</scope>
    <source>
        <strain evidence="3">JBNU-10</strain>
    </source>
</reference>
<evidence type="ECO:0000313" key="3">
    <source>
        <dbReference type="EMBL" id="MCI2242361.1"/>
    </source>
</evidence>
<keyword evidence="2" id="KW-0472">Membrane</keyword>
<accession>A0ABS9WHN9</accession>
<proteinExistence type="predicted"/>
<protein>
    <recommendedName>
        <fullName evidence="5">Peptidase</fullName>
    </recommendedName>
</protein>
<evidence type="ECO:0008006" key="5">
    <source>
        <dbReference type="Google" id="ProtNLM"/>
    </source>
</evidence>
<organism evidence="3 4">
    <name type="scientific">Adlercreutzia faecimuris</name>
    <dbReference type="NCBI Taxonomy" id="2897341"/>
    <lineage>
        <taxon>Bacteria</taxon>
        <taxon>Bacillati</taxon>
        <taxon>Actinomycetota</taxon>
        <taxon>Coriobacteriia</taxon>
        <taxon>Eggerthellales</taxon>
        <taxon>Eggerthellaceae</taxon>
        <taxon>Adlercreutzia</taxon>
    </lineage>
</organism>
<comment type="caution">
    <text evidence="3">The sequence shown here is derived from an EMBL/GenBank/DDBJ whole genome shotgun (WGS) entry which is preliminary data.</text>
</comment>
<name>A0ABS9WHN9_9ACTN</name>
<evidence type="ECO:0000313" key="4">
    <source>
        <dbReference type="Proteomes" id="UP001430755"/>
    </source>
</evidence>
<dbReference type="Proteomes" id="UP001430755">
    <property type="component" value="Unassembled WGS sequence"/>
</dbReference>
<feature type="region of interest" description="Disordered" evidence="1">
    <location>
        <begin position="50"/>
        <end position="109"/>
    </location>
</feature>